<evidence type="ECO:0008006" key="4">
    <source>
        <dbReference type="Google" id="ProtNLM"/>
    </source>
</evidence>
<reference evidence="2 3" key="1">
    <citation type="journal article" date="2016" name="Mol. Biol. Evol.">
        <title>Comparative Genomics of Early-Diverging Mushroom-Forming Fungi Provides Insights into the Origins of Lignocellulose Decay Capabilities.</title>
        <authorList>
            <person name="Nagy L.G."/>
            <person name="Riley R."/>
            <person name="Tritt A."/>
            <person name="Adam C."/>
            <person name="Daum C."/>
            <person name="Floudas D."/>
            <person name="Sun H."/>
            <person name="Yadav J.S."/>
            <person name="Pangilinan J."/>
            <person name="Larsson K.H."/>
            <person name="Matsuura K."/>
            <person name="Barry K."/>
            <person name="Labutti K."/>
            <person name="Kuo R."/>
            <person name="Ohm R.A."/>
            <person name="Bhattacharya S.S."/>
            <person name="Shirouzu T."/>
            <person name="Yoshinaga Y."/>
            <person name="Martin F.M."/>
            <person name="Grigoriev I.V."/>
            <person name="Hibbett D.S."/>
        </authorList>
    </citation>
    <scope>NUCLEOTIDE SEQUENCE [LARGE SCALE GENOMIC DNA]</scope>
    <source>
        <strain evidence="2 3">CBS 109695</strain>
    </source>
</reference>
<accession>A0A167UPJ6</accession>
<dbReference type="Proteomes" id="UP000076532">
    <property type="component" value="Unassembled WGS sequence"/>
</dbReference>
<feature type="region of interest" description="Disordered" evidence="1">
    <location>
        <begin position="271"/>
        <end position="331"/>
    </location>
</feature>
<sequence length="331" mass="36092">MSDLYAHDRHIIKALVATVEHPSFLFSLPPVSDGEWVQVLGVPPKLPAPKPRNVIFRRDITDKDVTEFSGDGIMFMMYVVALSRVIPKGCVYDPATLCRALVTNKVFFHLVLKDGKLMADDHESHESVTGMGYSKLGTKWVSDHFEVHVGVYHRVNGYDALLEWALRALRPLIMAGQRASTEFLNLQGLITPGHWKEVPRAPSQDLPNPVPKKKVKTMHVMGDKGEPSVFASDEFAGPQCSGHQLVAATSPVPILGSSSVVSALNLSRQSAAPARHRGDDAASVLCTPPGNSPRRSETRTSPLSKDAASQQHDSDGVTKQLGSRDNPIVLD</sequence>
<dbReference type="STRING" id="436010.A0A167UPJ6"/>
<keyword evidence="3" id="KW-1185">Reference proteome</keyword>
<organism evidence="2 3">
    <name type="scientific">Athelia psychrophila</name>
    <dbReference type="NCBI Taxonomy" id="1759441"/>
    <lineage>
        <taxon>Eukaryota</taxon>
        <taxon>Fungi</taxon>
        <taxon>Dikarya</taxon>
        <taxon>Basidiomycota</taxon>
        <taxon>Agaricomycotina</taxon>
        <taxon>Agaricomycetes</taxon>
        <taxon>Agaricomycetidae</taxon>
        <taxon>Atheliales</taxon>
        <taxon>Atheliaceae</taxon>
        <taxon>Athelia</taxon>
    </lineage>
</organism>
<proteinExistence type="predicted"/>
<evidence type="ECO:0000313" key="3">
    <source>
        <dbReference type="Proteomes" id="UP000076532"/>
    </source>
</evidence>
<dbReference type="AlphaFoldDB" id="A0A167UPJ6"/>
<feature type="compositionally biased region" description="Polar residues" evidence="1">
    <location>
        <begin position="299"/>
        <end position="311"/>
    </location>
</feature>
<name>A0A167UPJ6_9AGAM</name>
<evidence type="ECO:0000256" key="1">
    <source>
        <dbReference type="SAM" id="MobiDB-lite"/>
    </source>
</evidence>
<dbReference type="OrthoDB" id="416741at2759"/>
<protein>
    <recommendedName>
        <fullName evidence="4">RNase III domain-containing protein</fullName>
    </recommendedName>
</protein>
<dbReference type="EMBL" id="KV417953">
    <property type="protein sequence ID" value="KZP04156.1"/>
    <property type="molecule type" value="Genomic_DNA"/>
</dbReference>
<gene>
    <name evidence="2" type="ORF">FIBSPDRAFT_1054872</name>
</gene>
<evidence type="ECO:0000313" key="2">
    <source>
        <dbReference type="EMBL" id="KZP04156.1"/>
    </source>
</evidence>